<keyword evidence="2" id="KW-1185">Reference proteome</keyword>
<evidence type="ECO:0000313" key="1">
    <source>
        <dbReference type="EMBL" id="UTV30858.1"/>
    </source>
</evidence>
<gene>
    <name evidence="1" type="ORF">NNL38_20085</name>
</gene>
<proteinExistence type="predicted"/>
<accession>A0ABY5GPL4</accession>
<dbReference type="EMBL" id="CP101509">
    <property type="protein sequence ID" value="UTV30858.1"/>
    <property type="molecule type" value="Genomic_DNA"/>
</dbReference>
<dbReference type="Gene3D" id="1.20.5.170">
    <property type="match status" value="1"/>
</dbReference>
<reference evidence="1" key="1">
    <citation type="submission" date="2022-07" db="EMBL/GenBank/DDBJ databases">
        <title>Genome sequencing of Photobacterium atrarenae GJH2-4.</title>
        <authorList>
            <person name="Park S.-J."/>
        </authorList>
    </citation>
    <scope>NUCLEOTIDE SEQUENCE</scope>
    <source>
        <strain evidence="1">GJH2-4</strain>
    </source>
</reference>
<name>A0ABY5GPL4_9GAMM</name>
<evidence type="ECO:0000313" key="2">
    <source>
        <dbReference type="Proteomes" id="UP001057998"/>
    </source>
</evidence>
<sequence length="91" mass="10739">MITRSEFSEFRIEMRTYMKQHTELMGQMIEMQTKHNSLESQVVRLDEAMGELEKRMRPLESATVSTKYNRDLIWVLLLFVVGIASWKLRGG</sequence>
<organism evidence="1 2">
    <name type="scientific">Photobacterium atrarenae</name>
    <dbReference type="NCBI Taxonomy" id="865757"/>
    <lineage>
        <taxon>Bacteria</taxon>
        <taxon>Pseudomonadati</taxon>
        <taxon>Pseudomonadota</taxon>
        <taxon>Gammaproteobacteria</taxon>
        <taxon>Vibrionales</taxon>
        <taxon>Vibrionaceae</taxon>
        <taxon>Photobacterium</taxon>
    </lineage>
</organism>
<dbReference type="Proteomes" id="UP001057998">
    <property type="component" value="Chromosome 2"/>
</dbReference>
<dbReference type="RefSeq" id="WP_255392226.1">
    <property type="nucleotide sequence ID" value="NZ_CP101509.1"/>
</dbReference>
<protein>
    <submittedName>
        <fullName evidence="1">Chromosome partitioning protein ParA</fullName>
    </submittedName>
</protein>